<dbReference type="PANTHER" id="PTHR10302:SF27">
    <property type="entry name" value="SINGLE-STRANDED DNA-BINDING PROTEIN"/>
    <property type="match status" value="1"/>
</dbReference>
<evidence type="ECO:0000256" key="1">
    <source>
        <dbReference type="ARBA" id="ARBA00023125"/>
    </source>
</evidence>
<dbReference type="EMBL" id="JAWMWG010000006">
    <property type="protein sequence ID" value="MEJ6349041.1"/>
    <property type="molecule type" value="Genomic_DNA"/>
</dbReference>
<dbReference type="RefSeq" id="WP_339970616.1">
    <property type="nucleotide sequence ID" value="NZ_JAWMWG010000006.1"/>
</dbReference>
<reference evidence="5 6" key="1">
    <citation type="submission" date="2023-10" db="EMBL/GenBank/DDBJ databases">
        <title>Holzapfeliella saturejae sp. nov. isolated from Satureja montana flowers.</title>
        <authorList>
            <person name="Alcantara C."/>
            <person name="Zuniga M."/>
            <person name="Landete J.M."/>
            <person name="Monedero V."/>
        </authorList>
    </citation>
    <scope>NUCLEOTIDE SEQUENCE [LARGE SCALE GENOMIC DNA]</scope>
    <source>
        <strain evidence="5 6">He02</strain>
    </source>
</reference>
<name>A0ABU8SI28_9LACO</name>
<dbReference type="InterPro" id="IPR000424">
    <property type="entry name" value="Primosome_PriB/ssb"/>
</dbReference>
<proteinExistence type="inferred from homology"/>
<dbReference type="NCBIfam" id="TIGR00621">
    <property type="entry name" value="ssb"/>
    <property type="match status" value="1"/>
</dbReference>
<evidence type="ECO:0000256" key="4">
    <source>
        <dbReference type="SAM" id="MobiDB-lite"/>
    </source>
</evidence>
<dbReference type="Proteomes" id="UP001377804">
    <property type="component" value="Unassembled WGS sequence"/>
</dbReference>
<dbReference type="CDD" id="cd04496">
    <property type="entry name" value="SSB_OBF"/>
    <property type="match status" value="1"/>
</dbReference>
<evidence type="ECO:0000256" key="2">
    <source>
        <dbReference type="HAMAP-Rule" id="MF_00984"/>
    </source>
</evidence>
<evidence type="ECO:0000256" key="3">
    <source>
        <dbReference type="RuleBase" id="RU000524"/>
    </source>
</evidence>
<sequence length="169" mass="18644">MMNVTILEGRLVHDVEVKQTSTGVAVAQFRLAVNRSYKNANGEREADFINCVIWRKSAENLANFTAKEALISVKGRLQTRSYQDADSKTIYVTELVVEQFYLLESKKNGKTGTSRTPTSNSSYQGVSQVENATSHSGGLGKSPNKKSTFTDPFADSGNTIHIEDDDLLF</sequence>
<keyword evidence="6" id="KW-1185">Reference proteome</keyword>
<gene>
    <name evidence="5" type="primary">ssb</name>
    <name evidence="5" type="ORF">R4Y45_07380</name>
</gene>
<feature type="compositionally biased region" description="Polar residues" evidence="4">
    <location>
        <begin position="110"/>
        <end position="136"/>
    </location>
</feature>
<keyword evidence="1 2" id="KW-0238">DNA-binding</keyword>
<dbReference type="SUPFAM" id="SSF50249">
    <property type="entry name" value="Nucleic acid-binding proteins"/>
    <property type="match status" value="1"/>
</dbReference>
<comment type="caution">
    <text evidence="2">Lacks conserved residue(s) required for the propagation of feature annotation.</text>
</comment>
<comment type="subunit">
    <text evidence="2">Homotetramer.</text>
</comment>
<dbReference type="GO" id="GO:0003677">
    <property type="term" value="F:DNA binding"/>
    <property type="evidence" value="ECO:0007669"/>
    <property type="project" value="UniProtKB-KW"/>
</dbReference>
<evidence type="ECO:0000313" key="6">
    <source>
        <dbReference type="Proteomes" id="UP001377804"/>
    </source>
</evidence>
<dbReference type="PANTHER" id="PTHR10302">
    <property type="entry name" value="SINGLE-STRANDED DNA-BINDING PROTEIN"/>
    <property type="match status" value="1"/>
</dbReference>
<dbReference type="PROSITE" id="PS50935">
    <property type="entry name" value="SSB"/>
    <property type="match status" value="1"/>
</dbReference>
<dbReference type="InterPro" id="IPR012340">
    <property type="entry name" value="NA-bd_OB-fold"/>
</dbReference>
<dbReference type="Gene3D" id="2.40.50.140">
    <property type="entry name" value="Nucleic acid-binding proteins"/>
    <property type="match status" value="1"/>
</dbReference>
<feature type="region of interest" description="Disordered" evidence="4">
    <location>
        <begin position="108"/>
        <end position="155"/>
    </location>
</feature>
<evidence type="ECO:0000313" key="5">
    <source>
        <dbReference type="EMBL" id="MEJ6349041.1"/>
    </source>
</evidence>
<comment type="caution">
    <text evidence="5">The sequence shown here is derived from an EMBL/GenBank/DDBJ whole genome shotgun (WGS) entry which is preliminary data.</text>
</comment>
<accession>A0ABU8SI28</accession>
<protein>
    <recommendedName>
        <fullName evidence="2 3">Single-stranded DNA-binding protein</fullName>
        <shortName evidence="2">SSB</shortName>
    </recommendedName>
</protein>
<organism evidence="5 6">
    <name type="scientific">Holzapfeliella saturejae</name>
    <dbReference type="NCBI Taxonomy" id="3082953"/>
    <lineage>
        <taxon>Bacteria</taxon>
        <taxon>Bacillati</taxon>
        <taxon>Bacillota</taxon>
        <taxon>Bacilli</taxon>
        <taxon>Lactobacillales</taxon>
        <taxon>Lactobacillaceae</taxon>
        <taxon>Holzapfeliella</taxon>
    </lineage>
</organism>
<dbReference type="HAMAP" id="MF_00984">
    <property type="entry name" value="SSB"/>
    <property type="match status" value="1"/>
</dbReference>
<dbReference type="InterPro" id="IPR011344">
    <property type="entry name" value="ssDNA-bd"/>
</dbReference>
<dbReference type="Pfam" id="PF00436">
    <property type="entry name" value="SSB"/>
    <property type="match status" value="1"/>
</dbReference>